<dbReference type="AlphaFoldDB" id="A0A383TU45"/>
<evidence type="ECO:0000259" key="5">
    <source>
        <dbReference type="PROSITE" id="PS50977"/>
    </source>
</evidence>
<feature type="domain" description="HTH tetR-type" evidence="5">
    <location>
        <begin position="13"/>
        <end position="73"/>
    </location>
</feature>
<accession>A0A383TU45</accession>
<dbReference type="Gene3D" id="1.10.357.10">
    <property type="entry name" value="Tetracycline Repressor, domain 2"/>
    <property type="match status" value="1"/>
</dbReference>
<dbReference type="InterPro" id="IPR009057">
    <property type="entry name" value="Homeodomain-like_sf"/>
</dbReference>
<evidence type="ECO:0000256" key="2">
    <source>
        <dbReference type="ARBA" id="ARBA00023125"/>
    </source>
</evidence>
<dbReference type="GO" id="GO:0003677">
    <property type="term" value="F:DNA binding"/>
    <property type="evidence" value="ECO:0007669"/>
    <property type="project" value="UniProtKB-UniRule"/>
</dbReference>
<keyword evidence="7" id="KW-1185">Reference proteome</keyword>
<sequence length="214" mass="25129">MSFQPIFAIDFIKMNKEIIVKESARMFYEAGFKTVTMDDVANQLAVSKKTLYEVFGSKEQLISEVLEDEFEAIQNQFQQIQAQDLSAIEELMLLRKYIAQKFNGRQYQACTFQLQRYYGQLYRKIFIAQNHKIVEELAQNFQKGLMQNIYRKEVVPRVYAKLFLELQNSIKTGLELNKEVDAQYSFADIHSDIFIRGILSSKGLEKYKQLIQDK</sequence>
<dbReference type="EMBL" id="UNSC01000001">
    <property type="protein sequence ID" value="SZD71174.1"/>
    <property type="molecule type" value="Genomic_DNA"/>
</dbReference>
<keyword evidence="2 4" id="KW-0238">DNA-binding</keyword>
<name>A0A383TU45_9FLAO</name>
<dbReference type="Pfam" id="PF00440">
    <property type="entry name" value="TetR_N"/>
    <property type="match status" value="1"/>
</dbReference>
<keyword evidence="3" id="KW-0804">Transcription</keyword>
<dbReference type="Proteomes" id="UP000262142">
    <property type="component" value="Unassembled WGS sequence"/>
</dbReference>
<dbReference type="PROSITE" id="PS50977">
    <property type="entry name" value="HTH_TETR_2"/>
    <property type="match status" value="1"/>
</dbReference>
<proteinExistence type="predicted"/>
<evidence type="ECO:0000313" key="7">
    <source>
        <dbReference type="Proteomes" id="UP000262142"/>
    </source>
</evidence>
<dbReference type="Gene3D" id="1.10.10.60">
    <property type="entry name" value="Homeodomain-like"/>
    <property type="match status" value="1"/>
</dbReference>
<evidence type="ECO:0000313" key="6">
    <source>
        <dbReference type="EMBL" id="SZD71174.1"/>
    </source>
</evidence>
<evidence type="ECO:0000256" key="1">
    <source>
        <dbReference type="ARBA" id="ARBA00023015"/>
    </source>
</evidence>
<evidence type="ECO:0000256" key="4">
    <source>
        <dbReference type="PROSITE-ProRule" id="PRU00335"/>
    </source>
</evidence>
<evidence type="ECO:0000256" key="3">
    <source>
        <dbReference type="ARBA" id="ARBA00023163"/>
    </source>
</evidence>
<dbReference type="PRINTS" id="PR00455">
    <property type="entry name" value="HTHTETR"/>
</dbReference>
<dbReference type="PANTHER" id="PTHR47506:SF3">
    <property type="entry name" value="HTH-TYPE TRANSCRIPTIONAL REGULATOR LMRA"/>
    <property type="match status" value="1"/>
</dbReference>
<keyword evidence="1" id="KW-0805">Transcription regulation</keyword>
<protein>
    <submittedName>
        <fullName evidence="6">HTH-type transcriptional repressor KstR2</fullName>
    </submittedName>
</protein>
<dbReference type="PANTHER" id="PTHR47506">
    <property type="entry name" value="TRANSCRIPTIONAL REGULATORY PROTEIN"/>
    <property type="match status" value="1"/>
</dbReference>
<dbReference type="SUPFAM" id="SSF46689">
    <property type="entry name" value="Homeodomain-like"/>
    <property type="match status" value="1"/>
</dbReference>
<gene>
    <name evidence="6" type="primary">kstR2</name>
    <name evidence="6" type="ORF">SAMEA104719789_00269</name>
</gene>
<feature type="DNA-binding region" description="H-T-H motif" evidence="4">
    <location>
        <begin position="36"/>
        <end position="55"/>
    </location>
</feature>
<organism evidence="6 7">
    <name type="scientific">Candidatus Ornithobacterium hominis</name>
    <dbReference type="NCBI Taxonomy" id="2497989"/>
    <lineage>
        <taxon>Bacteria</taxon>
        <taxon>Pseudomonadati</taxon>
        <taxon>Bacteroidota</taxon>
        <taxon>Flavobacteriia</taxon>
        <taxon>Flavobacteriales</taxon>
        <taxon>Weeksellaceae</taxon>
        <taxon>Ornithobacterium</taxon>
    </lineage>
</organism>
<dbReference type="InterPro" id="IPR001647">
    <property type="entry name" value="HTH_TetR"/>
</dbReference>
<reference evidence="6 7" key="1">
    <citation type="submission" date="2018-09" db="EMBL/GenBank/DDBJ databases">
        <authorList>
            <consortium name="Pathogen Informatics"/>
        </authorList>
    </citation>
    <scope>NUCLEOTIDE SEQUENCE [LARGE SCALE GENOMIC DNA]</scope>
    <source>
        <strain evidence="6 7">OH-22767</strain>
    </source>
</reference>